<dbReference type="GO" id="GO:0031932">
    <property type="term" value="C:TORC2 complex"/>
    <property type="evidence" value="ECO:0007669"/>
    <property type="project" value="TreeGrafter"/>
</dbReference>
<evidence type="ECO:0000313" key="15">
    <source>
        <dbReference type="Proteomes" id="UP001211907"/>
    </source>
</evidence>
<dbReference type="Pfam" id="PF08771">
    <property type="entry name" value="FRB_dom"/>
    <property type="match status" value="1"/>
</dbReference>
<dbReference type="InterPro" id="IPR000403">
    <property type="entry name" value="PI3/4_kinase_cat_dom"/>
</dbReference>
<accession>A0AAD5XEI1</accession>
<dbReference type="Pfam" id="PF00454">
    <property type="entry name" value="PI3_PI4_kinase"/>
    <property type="match status" value="1"/>
</dbReference>
<dbReference type="InterPro" id="IPR026683">
    <property type="entry name" value="TOR_cat"/>
</dbReference>
<dbReference type="PROSITE" id="PS51190">
    <property type="entry name" value="FATC"/>
    <property type="match status" value="1"/>
</dbReference>
<keyword evidence="4" id="KW-0677">Repeat</keyword>
<keyword evidence="3 10" id="KW-0808">Transferase</keyword>
<dbReference type="Gene3D" id="1.10.1070.11">
    <property type="entry name" value="Phosphatidylinositol 3-/4-kinase, catalytic domain"/>
    <property type="match status" value="1"/>
</dbReference>
<evidence type="ECO:0000256" key="8">
    <source>
        <dbReference type="ARBA" id="ARBA00047899"/>
    </source>
</evidence>
<evidence type="ECO:0000256" key="1">
    <source>
        <dbReference type="ARBA" id="ARBA00011031"/>
    </source>
</evidence>
<dbReference type="PROSITE" id="PS50290">
    <property type="entry name" value="PI3_4_KINASE_3"/>
    <property type="match status" value="1"/>
</dbReference>
<dbReference type="InterPro" id="IPR011989">
    <property type="entry name" value="ARM-like"/>
</dbReference>
<dbReference type="GO" id="GO:0031931">
    <property type="term" value="C:TORC1 complex"/>
    <property type="evidence" value="ECO:0007669"/>
    <property type="project" value="TreeGrafter"/>
</dbReference>
<dbReference type="SUPFAM" id="SSF56112">
    <property type="entry name" value="Protein kinase-like (PK-like)"/>
    <property type="match status" value="1"/>
</dbReference>
<evidence type="ECO:0000256" key="2">
    <source>
        <dbReference type="ARBA" id="ARBA00022527"/>
    </source>
</evidence>
<dbReference type="EC" id="2.7.11.1" evidence="10"/>
<keyword evidence="5 10" id="KW-0547">Nucleotide-binding</keyword>
<dbReference type="CDD" id="cd05169">
    <property type="entry name" value="PIKKc_TOR"/>
    <property type="match status" value="1"/>
</dbReference>
<evidence type="ECO:0000256" key="7">
    <source>
        <dbReference type="ARBA" id="ARBA00022840"/>
    </source>
</evidence>
<proteinExistence type="inferred from homology"/>
<dbReference type="GO" id="GO:0005634">
    <property type="term" value="C:nucleus"/>
    <property type="evidence" value="ECO:0007669"/>
    <property type="project" value="TreeGrafter"/>
</dbReference>
<dbReference type="FunFam" id="1.20.120.150:FF:000001">
    <property type="entry name" value="Serine/threonine-protein kinase TOR"/>
    <property type="match status" value="1"/>
</dbReference>
<dbReference type="SMART" id="SM01346">
    <property type="entry name" value="DUF3385"/>
    <property type="match status" value="1"/>
</dbReference>
<dbReference type="GO" id="GO:0005737">
    <property type="term" value="C:cytoplasm"/>
    <property type="evidence" value="ECO:0007669"/>
    <property type="project" value="TreeGrafter"/>
</dbReference>
<feature type="domain" description="FATC" evidence="13">
    <location>
        <begin position="1636"/>
        <end position="1661"/>
    </location>
</feature>
<dbReference type="SUPFAM" id="SSF48371">
    <property type="entry name" value="ARM repeat"/>
    <property type="match status" value="1"/>
</dbReference>
<keyword evidence="15" id="KW-1185">Reference proteome</keyword>
<dbReference type="InterPro" id="IPR018936">
    <property type="entry name" value="PI3/4_kinase_CS"/>
</dbReference>
<dbReference type="Pfam" id="PF02259">
    <property type="entry name" value="FAT"/>
    <property type="match status" value="1"/>
</dbReference>
<evidence type="ECO:0000256" key="3">
    <source>
        <dbReference type="ARBA" id="ARBA00022679"/>
    </source>
</evidence>
<gene>
    <name evidence="14" type="primary">TOR1_1</name>
    <name evidence="14" type="ORF">HK100_001462</name>
</gene>
<dbReference type="InterPro" id="IPR003151">
    <property type="entry name" value="PIK-rel_kinase_FAT"/>
</dbReference>
<dbReference type="PROSITE" id="PS00915">
    <property type="entry name" value="PI3_4_KINASE_1"/>
    <property type="match status" value="1"/>
</dbReference>
<keyword evidence="2 10" id="KW-0723">Serine/threonine-protein kinase</keyword>
<keyword evidence="6 10" id="KW-0418">Kinase</keyword>
<dbReference type="InterPro" id="IPR009076">
    <property type="entry name" value="FRB_dom"/>
</dbReference>
<evidence type="ECO:0000259" key="12">
    <source>
        <dbReference type="PROSITE" id="PS51189"/>
    </source>
</evidence>
<evidence type="ECO:0000256" key="10">
    <source>
        <dbReference type="RuleBase" id="RU364109"/>
    </source>
</evidence>
<dbReference type="GO" id="GO:0044877">
    <property type="term" value="F:protein-containing complex binding"/>
    <property type="evidence" value="ECO:0007669"/>
    <property type="project" value="InterPro"/>
</dbReference>
<evidence type="ECO:0000313" key="14">
    <source>
        <dbReference type="EMBL" id="KAJ3115083.1"/>
    </source>
</evidence>
<dbReference type="GO" id="GO:0016242">
    <property type="term" value="P:negative regulation of macroautophagy"/>
    <property type="evidence" value="ECO:0007669"/>
    <property type="project" value="TreeGrafter"/>
</dbReference>
<dbReference type="InterPro" id="IPR024585">
    <property type="entry name" value="mTOR_dom"/>
</dbReference>
<organism evidence="14 15">
    <name type="scientific">Physocladia obscura</name>
    <dbReference type="NCBI Taxonomy" id="109957"/>
    <lineage>
        <taxon>Eukaryota</taxon>
        <taxon>Fungi</taxon>
        <taxon>Fungi incertae sedis</taxon>
        <taxon>Chytridiomycota</taxon>
        <taxon>Chytridiomycota incertae sedis</taxon>
        <taxon>Chytridiomycetes</taxon>
        <taxon>Chytridiales</taxon>
        <taxon>Chytriomycetaceae</taxon>
        <taxon>Physocladia</taxon>
    </lineage>
</organism>
<evidence type="ECO:0000256" key="9">
    <source>
        <dbReference type="ARBA" id="ARBA00048679"/>
    </source>
</evidence>
<dbReference type="SMART" id="SM00146">
    <property type="entry name" value="PI3Kc"/>
    <property type="match status" value="1"/>
</dbReference>
<dbReference type="Pfam" id="PF02260">
    <property type="entry name" value="FATC"/>
    <property type="match status" value="1"/>
</dbReference>
<dbReference type="GO" id="GO:0038202">
    <property type="term" value="P:TORC1 signaling"/>
    <property type="evidence" value="ECO:0007669"/>
    <property type="project" value="TreeGrafter"/>
</dbReference>
<comment type="catalytic activity">
    <reaction evidence="8 10">
        <text>L-threonyl-[protein] + ATP = O-phospho-L-threonyl-[protein] + ADP + H(+)</text>
        <dbReference type="Rhea" id="RHEA:46608"/>
        <dbReference type="Rhea" id="RHEA-COMP:11060"/>
        <dbReference type="Rhea" id="RHEA-COMP:11605"/>
        <dbReference type="ChEBI" id="CHEBI:15378"/>
        <dbReference type="ChEBI" id="CHEBI:30013"/>
        <dbReference type="ChEBI" id="CHEBI:30616"/>
        <dbReference type="ChEBI" id="CHEBI:61977"/>
        <dbReference type="ChEBI" id="CHEBI:456216"/>
        <dbReference type="EC" id="2.7.11.1"/>
    </reaction>
</comment>
<dbReference type="InterPro" id="IPR011009">
    <property type="entry name" value="Kinase-like_dom_sf"/>
</dbReference>
<feature type="domain" description="FAT" evidence="12">
    <location>
        <begin position="569"/>
        <end position="1118"/>
    </location>
</feature>
<comment type="catalytic activity">
    <reaction evidence="9">
        <text>L-seryl-[protein] + ATP = O-phospho-L-seryl-[protein] + ADP + H(+)</text>
        <dbReference type="Rhea" id="RHEA:17989"/>
        <dbReference type="Rhea" id="RHEA-COMP:9863"/>
        <dbReference type="Rhea" id="RHEA-COMP:11604"/>
        <dbReference type="ChEBI" id="CHEBI:15378"/>
        <dbReference type="ChEBI" id="CHEBI:29999"/>
        <dbReference type="ChEBI" id="CHEBI:30616"/>
        <dbReference type="ChEBI" id="CHEBI:83421"/>
        <dbReference type="ChEBI" id="CHEBI:456216"/>
        <dbReference type="EC" id="2.7.11.1"/>
    </reaction>
</comment>
<dbReference type="InterPro" id="IPR016024">
    <property type="entry name" value="ARM-type_fold"/>
</dbReference>
<evidence type="ECO:0000256" key="4">
    <source>
        <dbReference type="ARBA" id="ARBA00022737"/>
    </source>
</evidence>
<comment type="similarity">
    <text evidence="1 10">Belongs to the PI3/PI4-kinase family.</text>
</comment>
<keyword evidence="7 10" id="KW-0067">ATP-binding</keyword>
<evidence type="ECO:0000259" key="13">
    <source>
        <dbReference type="PROSITE" id="PS51190"/>
    </source>
</evidence>
<reference evidence="14" key="1">
    <citation type="submission" date="2020-05" db="EMBL/GenBank/DDBJ databases">
        <title>Phylogenomic resolution of chytrid fungi.</title>
        <authorList>
            <person name="Stajich J.E."/>
            <person name="Amses K."/>
            <person name="Simmons R."/>
            <person name="Seto K."/>
            <person name="Myers J."/>
            <person name="Bonds A."/>
            <person name="Quandt C.A."/>
            <person name="Barry K."/>
            <person name="Liu P."/>
            <person name="Grigoriev I."/>
            <person name="Longcore J.E."/>
            <person name="James T.Y."/>
        </authorList>
    </citation>
    <scope>NUCLEOTIDE SEQUENCE</scope>
    <source>
        <strain evidence="14">JEL0513</strain>
    </source>
</reference>
<dbReference type="PROSITE" id="PS00916">
    <property type="entry name" value="PI3_4_KINASE_2"/>
    <property type="match status" value="1"/>
</dbReference>
<evidence type="ECO:0000256" key="6">
    <source>
        <dbReference type="ARBA" id="ARBA00022777"/>
    </source>
</evidence>
<dbReference type="PANTHER" id="PTHR11139">
    <property type="entry name" value="ATAXIA TELANGIECTASIA MUTATED ATM -RELATED"/>
    <property type="match status" value="1"/>
</dbReference>
<dbReference type="InterPro" id="IPR057564">
    <property type="entry name" value="HEAT_ATR"/>
</dbReference>
<feature type="domain" description="PI3K/PI4K catalytic" evidence="11">
    <location>
        <begin position="1292"/>
        <end position="1608"/>
    </location>
</feature>
<dbReference type="FunFam" id="3.30.1010.10:FF:000006">
    <property type="entry name" value="Serine/threonine-protein kinase TOR"/>
    <property type="match status" value="1"/>
</dbReference>
<sequence length="1661" mass="189831">MKVLLSKANDANPSVSAKSIAAIGELSQVGCERMLPYLGEVMPLLLAFLQDQSSILKREYAMKTLGQFCGNTGVVITPYFDYPKLLDVVLGVLKTEQTPSIRLETIKVLGILGAVDPYAQQVVAGDKHISDSEEVISTISTLDDGYYPSVVLHSLSKIMNESSLSTYHMAAVQALVHIFESLRHEFVPFLSQIMPSFMQMMRTCAPSMLEFNFTKLRDMVHIMKVYTRGYLPDIMDTINIFWTSESNLQLPILALIEELCFALESEFNDIFPLFLPKIMLIFDADVSTNMSWTQKALHSFTVFGSLLDAYLNLIVPAILGIFERENVSLVLRKYSVQVMGQIAKTTNISPHSSKVIHSILRILNGSEMHYFQEVCFDTIIVLAKRLKLDFFVFIAPIHQIMMKKRIKNEKFELIAAYILKNEIIPPNLLKYDEEITQLDRSDEKVESKVRINEIHLQRSWDASDKSTPEDWVEWIRRLNVELLKESPSQSLRSCANLAALYNSFARELFNSAFFSCWVELFDTSKEDLIKALQAAITAPNIPLDILQTLLNLVEFMDHENKPLPLDIRMLSQNAARCHAWAKALHYKENEYLKNPKIESAGSLININNKLDQIDAAVGILVATERSNPSNSVSSWYEKLNRWDDALEGYRRKQDENPRSIDALFGQMRCLQNLGEWDRLSSLSQERFDTTEDESLRKNMAPIAAAAAWSVENWSFMQKCVDLIKVESPDGSFFRAVLKLHENEFPEALYLIQKARQLLDTELTALIAESYNRAYPIVVRVQMLAELEEVILYKKSKSSVERQALIRKTWMTRLEGCEHTVDIWQKILRVHALVVSPLDGPELYIKFANLCRKSGKVALSLKILSKLLHSSSTNDIASLDVSANPPQVTYACLKHAWSCGIARQTTLKQMRQFTTYLAGKLRISSLDMIEYDQLVVNEESKALLKLLARGYLKLGEWQWALEGGMNANILSDVLQSYLAATKCDKTWYKAWYQWALSNFKALNAQEQNGIDESSTLLVISAIQGFFQSVALSKENSLQDTLRLLTLWFKYGHFENVNTCVAEGIRTIVIDNWLQVIPQLIARIQIQNANIHEVLHELLADVGRAHPQALVWSVIVASQSQNVLRKGAATSIIDKMRSHDNILVEEVLMVSQELLRVAVSWPEMWHDYLEDASKFYYKNHDIRGMLEVLEPIHNLLEKGPETQQEKLFVYAFGDELREAWAYCNRYRLTDSEDELKFAWDIYLVVFSKIATQLSRMKSLELEIVSPRLFSVRSLELAIPGTYKSTKDIVKIESMKSNLNILNTKQRPRIMALYGSDGKEHQFLLKGHEDLRQDERVMQLFSLVNSLLLNDAETFKRHLDIKRFSVIPLSPNAGLIGWVPNTDTFNNLITEYRESRKILLNIEHKLMLQLSGNYDTLCLLQKVEIFNEVLSTTSGQDLFKILWLKSKNSEVWLERRTNYARSLAVMSMVGYIMGLGDRHPANLMLERFTGKVVHIDFGDCFETAMRRENYPEKVPFRLTRLFVNAMGVSGVEGNFRLACEHVMRVLRENKVSLMAVLEAFVYDPVINWRLVSEPTFEDDIRSPVLNSTELFLMEGINGGRRLQEESVSEVDSELLNSKSMIAINRISDKLRGKDFKTAEPLDIPSQVQRLIEEASLSENLCQAW</sequence>
<name>A0AAD5XEI1_9FUNG</name>
<dbReference type="Gene3D" id="3.30.1010.10">
    <property type="entry name" value="Phosphatidylinositol 3-kinase Catalytic Subunit, Chain A, domain 4"/>
    <property type="match status" value="1"/>
</dbReference>
<dbReference type="PANTHER" id="PTHR11139:SF9">
    <property type="entry name" value="SERINE_THREONINE-PROTEIN KINASE MTOR"/>
    <property type="match status" value="1"/>
</dbReference>
<dbReference type="Pfam" id="PF23593">
    <property type="entry name" value="HEAT_ATR"/>
    <property type="match status" value="1"/>
</dbReference>
<dbReference type="SMART" id="SM01345">
    <property type="entry name" value="Rapamycin_bind"/>
    <property type="match status" value="1"/>
</dbReference>
<feature type="non-terminal residue" evidence="14">
    <location>
        <position position="1661"/>
    </location>
</feature>
<dbReference type="InterPro" id="IPR003152">
    <property type="entry name" value="FATC_dom"/>
</dbReference>
<dbReference type="PROSITE" id="PS51189">
    <property type="entry name" value="FAT"/>
    <property type="match status" value="1"/>
</dbReference>
<dbReference type="Gene3D" id="1.25.10.10">
    <property type="entry name" value="Leucine-rich Repeat Variant"/>
    <property type="match status" value="1"/>
</dbReference>
<dbReference type="EMBL" id="JADGJH010001316">
    <property type="protein sequence ID" value="KAJ3115083.1"/>
    <property type="molecule type" value="Genomic_DNA"/>
</dbReference>
<dbReference type="Proteomes" id="UP001211907">
    <property type="component" value="Unassembled WGS sequence"/>
</dbReference>
<comment type="caution">
    <text evidence="14">The sequence shown here is derived from an EMBL/GenBank/DDBJ whole genome shotgun (WGS) entry which is preliminary data.</text>
</comment>
<protein>
    <recommendedName>
        <fullName evidence="10">Serine/threonine-protein kinase TOR</fullName>
        <ecNumber evidence="10">2.7.11.1</ecNumber>
    </recommendedName>
</protein>
<dbReference type="Pfam" id="PF11865">
    <property type="entry name" value="mTOR_dom"/>
    <property type="match status" value="1"/>
</dbReference>
<dbReference type="InterPro" id="IPR036940">
    <property type="entry name" value="PI3/4_kinase_cat_sf"/>
</dbReference>
<dbReference type="InterPro" id="IPR014009">
    <property type="entry name" value="PIK_FAT"/>
</dbReference>
<dbReference type="InterPro" id="IPR050517">
    <property type="entry name" value="DDR_Repair_Kinase"/>
</dbReference>
<dbReference type="GO" id="GO:0005524">
    <property type="term" value="F:ATP binding"/>
    <property type="evidence" value="ECO:0007669"/>
    <property type="project" value="UniProtKB-KW"/>
</dbReference>
<dbReference type="FunFam" id="1.10.1070.11:FF:000029">
    <property type="entry name" value="Serine/threonine-protein kinase TOR"/>
    <property type="match status" value="1"/>
</dbReference>
<dbReference type="InterPro" id="IPR036738">
    <property type="entry name" value="FRB_sf"/>
</dbReference>
<evidence type="ECO:0000259" key="11">
    <source>
        <dbReference type="PROSITE" id="PS50290"/>
    </source>
</evidence>
<dbReference type="SUPFAM" id="SSF47212">
    <property type="entry name" value="FKBP12-rapamycin-binding domain of FKBP-rapamycin-associated protein (FRAP)"/>
    <property type="match status" value="1"/>
</dbReference>
<dbReference type="GO" id="GO:0004674">
    <property type="term" value="F:protein serine/threonine kinase activity"/>
    <property type="evidence" value="ECO:0007669"/>
    <property type="project" value="UniProtKB-KW"/>
</dbReference>
<dbReference type="Gene3D" id="1.20.120.150">
    <property type="entry name" value="FKBP12-rapamycin binding domain"/>
    <property type="match status" value="1"/>
</dbReference>
<evidence type="ECO:0000256" key="5">
    <source>
        <dbReference type="ARBA" id="ARBA00022741"/>
    </source>
</evidence>